<evidence type="ECO:0000256" key="1">
    <source>
        <dbReference type="SAM" id="Coils"/>
    </source>
</evidence>
<name>A0A8S5RBQ3_9VIRU</name>
<evidence type="ECO:0000313" key="2">
    <source>
        <dbReference type="EMBL" id="DAE28396.1"/>
    </source>
</evidence>
<proteinExistence type="predicted"/>
<dbReference type="EMBL" id="BK059085">
    <property type="protein sequence ID" value="DAE28396.1"/>
    <property type="molecule type" value="Genomic_DNA"/>
</dbReference>
<reference evidence="2" key="1">
    <citation type="journal article" date="2021" name="Proc. Natl. Acad. Sci. U.S.A.">
        <title>A Catalog of Tens of Thousands of Viruses from Human Metagenomes Reveals Hidden Associations with Chronic Diseases.</title>
        <authorList>
            <person name="Tisza M.J."/>
            <person name="Buck C.B."/>
        </authorList>
    </citation>
    <scope>NUCLEOTIDE SEQUENCE</scope>
    <source>
        <strain evidence="2">CtLl75</strain>
    </source>
</reference>
<accession>A0A8S5RBQ3</accession>
<organism evidence="2">
    <name type="scientific">virus sp. ctLl75</name>
    <dbReference type="NCBI Taxonomy" id="2828249"/>
    <lineage>
        <taxon>Viruses</taxon>
    </lineage>
</organism>
<feature type="coiled-coil region" evidence="1">
    <location>
        <begin position="41"/>
        <end position="108"/>
    </location>
</feature>
<sequence length="109" mass="12892">MDSEFEKMTKLYDIDREYKVKLAALEGKTNDELLKTADQYIKDYYEKKVKASQEEQKLTEDAIKKAKEYEKAIKKAEKAWEDMKNKAADSLRAVNHELEEMNKDYSKDL</sequence>
<protein>
    <submittedName>
        <fullName evidence="2">Uncharacterized protein</fullName>
    </submittedName>
</protein>
<keyword evidence="1" id="KW-0175">Coiled coil</keyword>